<proteinExistence type="inferred from homology"/>
<comment type="subcellular location">
    <subcellularLocation>
        <location evidence="1 7">Cell membrane</location>
        <topology evidence="1 7">Multi-pass membrane protein</topology>
    </subcellularLocation>
</comment>
<keyword evidence="4 7" id="KW-0812">Transmembrane</keyword>
<feature type="transmembrane region" description="Helical" evidence="7">
    <location>
        <begin position="202"/>
        <end position="220"/>
    </location>
</feature>
<dbReference type="InterPro" id="IPR000515">
    <property type="entry name" value="MetI-like"/>
</dbReference>
<gene>
    <name evidence="9" type="ORF">E1757_05310</name>
</gene>
<evidence type="ECO:0000313" key="9">
    <source>
        <dbReference type="EMBL" id="TDF99817.1"/>
    </source>
</evidence>
<keyword evidence="5 7" id="KW-1133">Transmembrane helix</keyword>
<keyword evidence="3" id="KW-1003">Cell membrane</keyword>
<keyword evidence="2 7" id="KW-0813">Transport</keyword>
<keyword evidence="6 7" id="KW-0472">Membrane</keyword>
<evidence type="ECO:0000256" key="1">
    <source>
        <dbReference type="ARBA" id="ARBA00004651"/>
    </source>
</evidence>
<evidence type="ECO:0000256" key="2">
    <source>
        <dbReference type="ARBA" id="ARBA00022448"/>
    </source>
</evidence>
<dbReference type="InterPro" id="IPR050809">
    <property type="entry name" value="UgpAE/MalFG_permease"/>
</dbReference>
<dbReference type="OrthoDB" id="384651at2"/>
<accession>A0A4R5KXK9</accession>
<dbReference type="SUPFAM" id="SSF161098">
    <property type="entry name" value="MetI-like"/>
    <property type="match status" value="1"/>
</dbReference>
<sequence length="296" mass="33693">MKWKRNLVLYLFLAPAAVYYLLFHYAPMYGTLIAFQDYNPFRGMLGSPWVGFKHFDAFFNSIYFYRLIRNTFLIGAYSILFGFTIPILFALLLHEVKHAKLRTMIQSVSYLPHFISTVVVAGLIVTFTSPSTGFINGLLQFFGGSQIDFLREPGWFRTVYVSSGVWQTLGWSSIIYFAALAGISPSLYEAAEMDGASRWQKIWHISLPGIKPTIITILLLDLGRVMDVGFEKVFLLYNSTTYETADVLSTYVYRSGLVQQQYSFASAVGLFNSVLTFVMIVGFNRLARRLSGYSLW</sequence>
<dbReference type="PROSITE" id="PS50928">
    <property type="entry name" value="ABC_TM1"/>
    <property type="match status" value="1"/>
</dbReference>
<dbReference type="Gene3D" id="1.10.3720.10">
    <property type="entry name" value="MetI-like"/>
    <property type="match status" value="1"/>
</dbReference>
<protein>
    <submittedName>
        <fullName evidence="9">Sugar ABC transporter permease</fullName>
    </submittedName>
</protein>
<dbReference type="GO" id="GO:0055085">
    <property type="term" value="P:transmembrane transport"/>
    <property type="evidence" value="ECO:0007669"/>
    <property type="project" value="InterPro"/>
</dbReference>
<dbReference type="Pfam" id="PF00528">
    <property type="entry name" value="BPD_transp_1"/>
    <property type="match status" value="1"/>
</dbReference>
<feature type="transmembrane region" description="Helical" evidence="7">
    <location>
        <begin position="114"/>
        <end position="139"/>
    </location>
</feature>
<evidence type="ECO:0000256" key="3">
    <source>
        <dbReference type="ARBA" id="ARBA00022475"/>
    </source>
</evidence>
<dbReference type="EMBL" id="SMRT01000002">
    <property type="protein sequence ID" value="TDF99817.1"/>
    <property type="molecule type" value="Genomic_DNA"/>
</dbReference>
<dbReference type="PANTHER" id="PTHR43227">
    <property type="entry name" value="BLL4140 PROTEIN"/>
    <property type="match status" value="1"/>
</dbReference>
<dbReference type="AlphaFoldDB" id="A0A4R5KXK9"/>
<evidence type="ECO:0000256" key="5">
    <source>
        <dbReference type="ARBA" id="ARBA00022989"/>
    </source>
</evidence>
<feature type="transmembrane region" description="Helical" evidence="7">
    <location>
        <begin position="262"/>
        <end position="283"/>
    </location>
</feature>
<name>A0A4R5KXK9_9BACL</name>
<feature type="transmembrane region" description="Helical" evidence="7">
    <location>
        <begin position="159"/>
        <end position="181"/>
    </location>
</feature>
<feature type="transmembrane region" description="Helical" evidence="7">
    <location>
        <begin position="7"/>
        <end position="26"/>
    </location>
</feature>
<dbReference type="PANTHER" id="PTHR43227:SF11">
    <property type="entry name" value="BLL4140 PROTEIN"/>
    <property type="match status" value="1"/>
</dbReference>
<feature type="domain" description="ABC transmembrane type-1" evidence="8">
    <location>
        <begin position="68"/>
        <end position="283"/>
    </location>
</feature>
<comment type="caution">
    <text evidence="9">The sequence shown here is derived from an EMBL/GenBank/DDBJ whole genome shotgun (WGS) entry which is preliminary data.</text>
</comment>
<evidence type="ECO:0000256" key="6">
    <source>
        <dbReference type="ARBA" id="ARBA00023136"/>
    </source>
</evidence>
<evidence type="ECO:0000313" key="10">
    <source>
        <dbReference type="Proteomes" id="UP000295636"/>
    </source>
</evidence>
<dbReference type="GO" id="GO:0005886">
    <property type="term" value="C:plasma membrane"/>
    <property type="evidence" value="ECO:0007669"/>
    <property type="project" value="UniProtKB-SubCell"/>
</dbReference>
<keyword evidence="10" id="KW-1185">Reference proteome</keyword>
<evidence type="ECO:0000256" key="4">
    <source>
        <dbReference type="ARBA" id="ARBA00022692"/>
    </source>
</evidence>
<dbReference type="CDD" id="cd06261">
    <property type="entry name" value="TM_PBP2"/>
    <property type="match status" value="1"/>
</dbReference>
<evidence type="ECO:0000259" key="8">
    <source>
        <dbReference type="PROSITE" id="PS50928"/>
    </source>
</evidence>
<dbReference type="InterPro" id="IPR035906">
    <property type="entry name" value="MetI-like_sf"/>
</dbReference>
<feature type="transmembrane region" description="Helical" evidence="7">
    <location>
        <begin position="72"/>
        <end position="93"/>
    </location>
</feature>
<comment type="similarity">
    <text evidence="7">Belongs to the binding-protein-dependent transport system permease family.</text>
</comment>
<reference evidence="9 10" key="1">
    <citation type="submission" date="2019-03" db="EMBL/GenBank/DDBJ databases">
        <title>This is whole genome sequence of Paenibacillus sp MS74 strain.</title>
        <authorList>
            <person name="Trinh H.N."/>
        </authorList>
    </citation>
    <scope>NUCLEOTIDE SEQUENCE [LARGE SCALE GENOMIC DNA]</scope>
    <source>
        <strain evidence="9 10">MS74</strain>
    </source>
</reference>
<evidence type="ECO:0000256" key="7">
    <source>
        <dbReference type="RuleBase" id="RU363032"/>
    </source>
</evidence>
<dbReference type="Proteomes" id="UP000295636">
    <property type="component" value="Unassembled WGS sequence"/>
</dbReference>
<organism evidence="9 10">
    <name type="scientific">Paenibacillus piri</name>
    <dbReference type="NCBI Taxonomy" id="2547395"/>
    <lineage>
        <taxon>Bacteria</taxon>
        <taxon>Bacillati</taxon>
        <taxon>Bacillota</taxon>
        <taxon>Bacilli</taxon>
        <taxon>Bacillales</taxon>
        <taxon>Paenibacillaceae</taxon>
        <taxon>Paenibacillus</taxon>
    </lineage>
</organism>